<dbReference type="EMBL" id="JARKIE010000155">
    <property type="protein sequence ID" value="KAJ7674368.1"/>
    <property type="molecule type" value="Genomic_DNA"/>
</dbReference>
<dbReference type="Gene3D" id="2.40.70.10">
    <property type="entry name" value="Acid Proteases"/>
    <property type="match status" value="1"/>
</dbReference>
<dbReference type="AlphaFoldDB" id="A0AAD7D1J3"/>
<evidence type="ECO:0000256" key="1">
    <source>
        <dbReference type="SAM" id="MobiDB-lite"/>
    </source>
</evidence>
<sequence length="87" mass="9995">MNLQYSTYWQIGPSYSRQCPGCATPRDHPRRSTWPADQGPYGDISHRGHGHGQSNVIIGFNWLKQHNPNIDWQKGEITFSRCPPECK</sequence>
<keyword evidence="3" id="KW-1185">Reference proteome</keyword>
<name>A0AAD7D1J3_MYCRO</name>
<reference evidence="2" key="1">
    <citation type="submission" date="2023-03" db="EMBL/GenBank/DDBJ databases">
        <title>Massive genome expansion in bonnet fungi (Mycena s.s.) driven by repeated elements and novel gene families across ecological guilds.</title>
        <authorList>
            <consortium name="Lawrence Berkeley National Laboratory"/>
            <person name="Harder C.B."/>
            <person name="Miyauchi S."/>
            <person name="Viragh M."/>
            <person name="Kuo A."/>
            <person name="Thoen E."/>
            <person name="Andreopoulos B."/>
            <person name="Lu D."/>
            <person name="Skrede I."/>
            <person name="Drula E."/>
            <person name="Henrissat B."/>
            <person name="Morin E."/>
            <person name="Kohler A."/>
            <person name="Barry K."/>
            <person name="LaButti K."/>
            <person name="Morin E."/>
            <person name="Salamov A."/>
            <person name="Lipzen A."/>
            <person name="Mereny Z."/>
            <person name="Hegedus B."/>
            <person name="Baldrian P."/>
            <person name="Stursova M."/>
            <person name="Weitz H."/>
            <person name="Taylor A."/>
            <person name="Grigoriev I.V."/>
            <person name="Nagy L.G."/>
            <person name="Martin F."/>
            <person name="Kauserud H."/>
        </authorList>
    </citation>
    <scope>NUCLEOTIDE SEQUENCE</scope>
    <source>
        <strain evidence="2">CBHHK067</strain>
    </source>
</reference>
<evidence type="ECO:0000313" key="2">
    <source>
        <dbReference type="EMBL" id="KAJ7674368.1"/>
    </source>
</evidence>
<gene>
    <name evidence="2" type="ORF">B0H17DRAFT_946543</name>
</gene>
<feature type="region of interest" description="Disordered" evidence="1">
    <location>
        <begin position="20"/>
        <end position="50"/>
    </location>
</feature>
<protein>
    <submittedName>
        <fullName evidence="2">Uncharacterized protein</fullName>
    </submittedName>
</protein>
<organism evidence="2 3">
    <name type="scientific">Mycena rosella</name>
    <name type="common">Pink bonnet</name>
    <name type="synonym">Agaricus rosellus</name>
    <dbReference type="NCBI Taxonomy" id="1033263"/>
    <lineage>
        <taxon>Eukaryota</taxon>
        <taxon>Fungi</taxon>
        <taxon>Dikarya</taxon>
        <taxon>Basidiomycota</taxon>
        <taxon>Agaricomycotina</taxon>
        <taxon>Agaricomycetes</taxon>
        <taxon>Agaricomycetidae</taxon>
        <taxon>Agaricales</taxon>
        <taxon>Marasmiineae</taxon>
        <taxon>Mycenaceae</taxon>
        <taxon>Mycena</taxon>
    </lineage>
</organism>
<comment type="caution">
    <text evidence="2">The sequence shown here is derived from an EMBL/GenBank/DDBJ whole genome shotgun (WGS) entry which is preliminary data.</text>
</comment>
<evidence type="ECO:0000313" key="3">
    <source>
        <dbReference type="Proteomes" id="UP001221757"/>
    </source>
</evidence>
<dbReference type="InterPro" id="IPR021109">
    <property type="entry name" value="Peptidase_aspartic_dom_sf"/>
</dbReference>
<dbReference type="Proteomes" id="UP001221757">
    <property type="component" value="Unassembled WGS sequence"/>
</dbReference>
<proteinExistence type="predicted"/>
<accession>A0AAD7D1J3</accession>